<feature type="compositionally biased region" description="Low complexity" evidence="1">
    <location>
        <begin position="30"/>
        <end position="45"/>
    </location>
</feature>
<feature type="compositionally biased region" description="Pro residues" evidence="1">
    <location>
        <begin position="16"/>
        <end position="29"/>
    </location>
</feature>
<dbReference type="AlphaFoldDB" id="A0A8J5WFL9"/>
<dbReference type="Proteomes" id="UP000729402">
    <property type="component" value="Unassembled WGS sequence"/>
</dbReference>
<gene>
    <name evidence="2" type="ORF">GUJ93_ZPchr0010g7353</name>
</gene>
<reference evidence="2" key="2">
    <citation type="submission" date="2021-02" db="EMBL/GenBank/DDBJ databases">
        <authorList>
            <person name="Kimball J.A."/>
            <person name="Haas M.W."/>
            <person name="Macchietto M."/>
            <person name="Kono T."/>
            <person name="Duquette J."/>
            <person name="Shao M."/>
        </authorList>
    </citation>
    <scope>NUCLEOTIDE SEQUENCE</scope>
    <source>
        <tissue evidence="2">Fresh leaf tissue</tissue>
    </source>
</reference>
<organism evidence="2 3">
    <name type="scientific">Zizania palustris</name>
    <name type="common">Northern wild rice</name>
    <dbReference type="NCBI Taxonomy" id="103762"/>
    <lineage>
        <taxon>Eukaryota</taxon>
        <taxon>Viridiplantae</taxon>
        <taxon>Streptophyta</taxon>
        <taxon>Embryophyta</taxon>
        <taxon>Tracheophyta</taxon>
        <taxon>Spermatophyta</taxon>
        <taxon>Magnoliopsida</taxon>
        <taxon>Liliopsida</taxon>
        <taxon>Poales</taxon>
        <taxon>Poaceae</taxon>
        <taxon>BOP clade</taxon>
        <taxon>Oryzoideae</taxon>
        <taxon>Oryzeae</taxon>
        <taxon>Zizaniinae</taxon>
        <taxon>Zizania</taxon>
    </lineage>
</organism>
<name>A0A8J5WFL9_ZIZPA</name>
<evidence type="ECO:0000313" key="3">
    <source>
        <dbReference type="Proteomes" id="UP000729402"/>
    </source>
</evidence>
<feature type="region of interest" description="Disordered" evidence="1">
    <location>
        <begin position="71"/>
        <end position="91"/>
    </location>
</feature>
<proteinExistence type="predicted"/>
<feature type="region of interest" description="Disordered" evidence="1">
    <location>
        <begin position="1"/>
        <end position="59"/>
    </location>
</feature>
<accession>A0A8J5WFL9</accession>
<dbReference type="EMBL" id="JAAALK010000082">
    <property type="protein sequence ID" value="KAG8087873.1"/>
    <property type="molecule type" value="Genomic_DNA"/>
</dbReference>
<sequence>MRDPPVNMRDKTPHTAVPPGPHHPTPPSPLGSAASTAAAALTSPAPNRPPHKWRHDLRDRRALDAHAIRHSARHLDLRSHRTFPTSTGHPL</sequence>
<feature type="compositionally biased region" description="Polar residues" evidence="1">
    <location>
        <begin position="82"/>
        <end position="91"/>
    </location>
</feature>
<keyword evidence="3" id="KW-1185">Reference proteome</keyword>
<protein>
    <submittedName>
        <fullName evidence="2">Uncharacterized protein</fullName>
    </submittedName>
</protein>
<comment type="caution">
    <text evidence="2">The sequence shown here is derived from an EMBL/GenBank/DDBJ whole genome shotgun (WGS) entry which is preliminary data.</text>
</comment>
<feature type="compositionally biased region" description="Basic and acidic residues" evidence="1">
    <location>
        <begin position="1"/>
        <end position="13"/>
    </location>
</feature>
<reference evidence="2" key="1">
    <citation type="journal article" date="2021" name="bioRxiv">
        <title>Whole Genome Assembly and Annotation of Northern Wild Rice, Zizania palustris L., Supports a Whole Genome Duplication in the Zizania Genus.</title>
        <authorList>
            <person name="Haas M."/>
            <person name="Kono T."/>
            <person name="Macchietto M."/>
            <person name="Millas R."/>
            <person name="McGilp L."/>
            <person name="Shao M."/>
            <person name="Duquette J."/>
            <person name="Hirsch C.N."/>
            <person name="Kimball J."/>
        </authorList>
    </citation>
    <scope>NUCLEOTIDE SEQUENCE</scope>
    <source>
        <tissue evidence="2">Fresh leaf tissue</tissue>
    </source>
</reference>
<evidence type="ECO:0000256" key="1">
    <source>
        <dbReference type="SAM" id="MobiDB-lite"/>
    </source>
</evidence>
<evidence type="ECO:0000313" key="2">
    <source>
        <dbReference type="EMBL" id="KAG8087873.1"/>
    </source>
</evidence>